<dbReference type="Proteomes" id="UP000828328">
    <property type="component" value="Segment"/>
</dbReference>
<keyword evidence="2" id="KW-1185">Reference proteome</keyword>
<sequence>MKDKIDEIMKPAKSAMDHIDYNEGVVIGSSFGQLIKIIEEQKEVINGFKNGEGETHKADYIECPHCKYKHGEYHDYLETGDCAGEFHMDCPKCEEEFSVDFYSIFWFETKKKGEGN</sequence>
<protein>
    <submittedName>
        <fullName evidence="1">Uncharacterized protein</fullName>
    </submittedName>
</protein>
<gene>
    <name evidence="1" type="ORF">BCPST_064</name>
</gene>
<evidence type="ECO:0000313" key="1">
    <source>
        <dbReference type="EMBL" id="QQO38682.1"/>
    </source>
</evidence>
<dbReference type="EMBL" id="MW392802">
    <property type="protein sequence ID" value="QQO38682.1"/>
    <property type="molecule type" value="Genomic_DNA"/>
</dbReference>
<reference evidence="1" key="1">
    <citation type="submission" date="2020-12" db="EMBL/GenBank/DDBJ databases">
        <authorList>
            <person name="Youbin C."/>
            <person name="Kawngpyo K."/>
        </authorList>
    </citation>
    <scope>NUCLEOTIDE SEQUENCE</scope>
</reference>
<proteinExistence type="predicted"/>
<accession>A0AAE7TQC4</accession>
<organism evidence="1 2">
    <name type="scientific">Bacillus phage BCPST</name>
    <dbReference type="NCBI Taxonomy" id="2801506"/>
    <lineage>
        <taxon>Viruses</taxon>
        <taxon>Duplodnaviria</taxon>
        <taxon>Heunggongvirae</taxon>
        <taxon>Uroviricota</taxon>
        <taxon>Caudoviricetes</taxon>
        <taxon>Sejongvirinae</taxon>
        <taxon>Yihwangvirus</taxon>
        <taxon>Yihwangvirus BCPST</taxon>
    </lineage>
</organism>
<name>A0AAE7TQC4_9CAUD</name>
<evidence type="ECO:0000313" key="2">
    <source>
        <dbReference type="Proteomes" id="UP000828328"/>
    </source>
</evidence>